<comment type="caution">
    <text evidence="2">The sequence shown here is derived from an EMBL/GenBank/DDBJ whole genome shotgun (WGS) entry which is preliminary data.</text>
</comment>
<evidence type="ECO:0000313" key="2">
    <source>
        <dbReference type="EMBL" id="MBG6136230.1"/>
    </source>
</evidence>
<feature type="region of interest" description="Disordered" evidence="1">
    <location>
        <begin position="200"/>
        <end position="229"/>
    </location>
</feature>
<protein>
    <submittedName>
        <fullName evidence="2">Uncharacterized protein</fullName>
    </submittedName>
</protein>
<reference evidence="2" key="1">
    <citation type="submission" date="2020-11" db="EMBL/GenBank/DDBJ databases">
        <title>Sequencing the genomes of 1000 actinobacteria strains.</title>
        <authorList>
            <person name="Klenk H.-P."/>
        </authorList>
    </citation>
    <scope>NUCLEOTIDE SEQUENCE</scope>
    <source>
        <strain evidence="2">DSM 45356</strain>
    </source>
</reference>
<dbReference type="AlphaFoldDB" id="A0A8J7KFI5"/>
<dbReference type="EMBL" id="JADOUF010000001">
    <property type="protein sequence ID" value="MBG6136230.1"/>
    <property type="molecule type" value="Genomic_DNA"/>
</dbReference>
<accession>A0A8J7KFI5</accession>
<dbReference type="RefSeq" id="WP_197003232.1">
    <property type="nucleotide sequence ID" value="NZ_BONS01000039.1"/>
</dbReference>
<sequence>MKWKPPKNTTQAAASGDTITRLRVGMLDAAHQLGVKSTVVVWSRGLLDWSEERIQPEILRWLYERIEMLLEEQRENGIAMADRPGGGNAAHGAWMARALTLTQSGTQYVQANRVLTPIVTAPSNLLAEFQLADLVTAATTQAIAGRDNGLKLVPHLKNLARTSYYGTIGGAGLVLWPRPAMLDLHYWVFGERVYVQGGAQTTLGPTGDPFSPPGRPFQNDDGIPPSPPALDTATATAMITS</sequence>
<organism evidence="2 3">
    <name type="scientific">Longispora fulva</name>
    <dbReference type="NCBI Taxonomy" id="619741"/>
    <lineage>
        <taxon>Bacteria</taxon>
        <taxon>Bacillati</taxon>
        <taxon>Actinomycetota</taxon>
        <taxon>Actinomycetes</taxon>
        <taxon>Micromonosporales</taxon>
        <taxon>Micromonosporaceae</taxon>
        <taxon>Longispora</taxon>
    </lineage>
</organism>
<dbReference type="Proteomes" id="UP000622552">
    <property type="component" value="Unassembled WGS sequence"/>
</dbReference>
<evidence type="ECO:0000313" key="3">
    <source>
        <dbReference type="Proteomes" id="UP000622552"/>
    </source>
</evidence>
<gene>
    <name evidence="2" type="ORF">IW245_002424</name>
</gene>
<keyword evidence="3" id="KW-1185">Reference proteome</keyword>
<evidence type="ECO:0000256" key="1">
    <source>
        <dbReference type="SAM" id="MobiDB-lite"/>
    </source>
</evidence>
<name>A0A8J7KFI5_9ACTN</name>
<proteinExistence type="predicted"/>